<accession>A0AAV2MFQ4</accession>
<dbReference type="PANTHER" id="PTHR42923:SF3">
    <property type="entry name" value="PROTOPORPHYRINOGEN OXIDASE"/>
    <property type="match status" value="1"/>
</dbReference>
<keyword evidence="8 11" id="KW-0350">Heme biosynthesis</keyword>
<dbReference type="SUPFAM" id="SSF54373">
    <property type="entry name" value="FAD-linked reductases, C-terminal domain"/>
    <property type="match status" value="1"/>
</dbReference>
<evidence type="ECO:0000256" key="8">
    <source>
        <dbReference type="ARBA" id="ARBA00023133"/>
    </source>
</evidence>
<comment type="catalytic activity">
    <reaction evidence="10 11">
        <text>protoporphyrinogen IX + 3 O2 = protoporphyrin IX + 3 H2O2</text>
        <dbReference type="Rhea" id="RHEA:25576"/>
        <dbReference type="ChEBI" id="CHEBI:15379"/>
        <dbReference type="ChEBI" id="CHEBI:16240"/>
        <dbReference type="ChEBI" id="CHEBI:57306"/>
        <dbReference type="ChEBI" id="CHEBI:57307"/>
        <dbReference type="EC" id="1.3.3.4"/>
    </reaction>
</comment>
<sequence>MDGQAQCAPGPVRVLAVVSGSCGDPIRESPAPVDPRGPRCPRTHLDPRDPLDSPFLCVLPYRPLRDQDPGPPSSSSSWGIGGLSAAFYLSRSAQVSKVVVLEGSARVGGWLWSNRRPDGAVFELGPRGVRPVGPTGRNTLNMVEELGLESEVLPVSQDHVASQKRFLFVRGQLWEMPRGLSGLLRPTPPFSRALLPLLLSEVFVSRAEDQDETLHSFVSRRFSSELADIAVSSLCRGVFAGDSRKLSVRACFPDLHRAESQRGSVVLGMLLGTVGRPDVAPGPLALRAQRERWAQWSLRSGLESLPEALKLQLQSRGVELHTGAQVRGLQRTDSGWTVQTESGPISADHIVSALPAQALGSVLPSSCSALASLLEQVSCVTVAVVSLEYSSAVLPVQGFGHLLPASEDPAVLGVVYDSVFFPQHNSPEGDSTRLTVMMGGAWFQQVFGDPDHVSTDLLLSRAVSAVTTHLGVKQLPVWSNVALHRDCIPQYYLGHAQRVELMRSWIRDADLPLSLVGSSYDGVSVNDVIFSGRTAAESLLQT</sequence>
<evidence type="ECO:0000256" key="6">
    <source>
        <dbReference type="ARBA" id="ARBA00022827"/>
    </source>
</evidence>
<dbReference type="GO" id="GO:0006782">
    <property type="term" value="P:protoporphyrinogen IX biosynthetic process"/>
    <property type="evidence" value="ECO:0007669"/>
    <property type="project" value="UniProtKB-UniRule"/>
</dbReference>
<dbReference type="AlphaFoldDB" id="A0AAV2MFQ4"/>
<evidence type="ECO:0000256" key="10">
    <source>
        <dbReference type="ARBA" id="ARBA00047554"/>
    </source>
</evidence>
<name>A0AAV2MFQ4_KNICA</name>
<comment type="similarity">
    <text evidence="3 11">Belongs to the protoporphyrinogen/coproporphyrinogen oxidase family. Protoporphyrinogen oxidase subfamily.</text>
</comment>
<evidence type="ECO:0000313" key="14">
    <source>
        <dbReference type="Proteomes" id="UP001497482"/>
    </source>
</evidence>
<dbReference type="NCBIfam" id="TIGR00562">
    <property type="entry name" value="proto_IX_ox"/>
    <property type="match status" value="1"/>
</dbReference>
<keyword evidence="9 11" id="KW-0627">Porphyrin biosynthesis</keyword>
<evidence type="ECO:0000256" key="4">
    <source>
        <dbReference type="ARBA" id="ARBA00012867"/>
    </source>
</evidence>
<comment type="cofactor">
    <cofactor evidence="11">
        <name>FAD</name>
        <dbReference type="ChEBI" id="CHEBI:57692"/>
    </cofactor>
    <text evidence="11">Binds 1 FAD per subunit.</text>
</comment>
<keyword evidence="5 11" id="KW-0285">Flavoprotein</keyword>
<dbReference type="GO" id="GO:0005743">
    <property type="term" value="C:mitochondrial inner membrane"/>
    <property type="evidence" value="ECO:0007669"/>
    <property type="project" value="UniProtKB-SubCell"/>
</dbReference>
<keyword evidence="6 11" id="KW-0274">FAD</keyword>
<dbReference type="SUPFAM" id="SSF51905">
    <property type="entry name" value="FAD/NAD(P)-binding domain"/>
    <property type="match status" value="1"/>
</dbReference>
<dbReference type="Pfam" id="PF01593">
    <property type="entry name" value="Amino_oxidase"/>
    <property type="match status" value="1"/>
</dbReference>
<evidence type="ECO:0000259" key="12">
    <source>
        <dbReference type="Pfam" id="PF01593"/>
    </source>
</evidence>
<dbReference type="GO" id="GO:0004729">
    <property type="term" value="F:oxygen-dependent protoporphyrinogen oxidase activity"/>
    <property type="evidence" value="ECO:0007669"/>
    <property type="project" value="UniProtKB-UniRule"/>
</dbReference>
<feature type="domain" description="Amine oxidase" evidence="12">
    <location>
        <begin position="80"/>
        <end position="539"/>
    </location>
</feature>
<evidence type="ECO:0000256" key="9">
    <source>
        <dbReference type="ARBA" id="ARBA00023244"/>
    </source>
</evidence>
<dbReference type="InterPro" id="IPR050464">
    <property type="entry name" value="Zeta_carotene_desat/Oxidored"/>
</dbReference>
<proteinExistence type="inferred from homology"/>
<dbReference type="EMBL" id="OZ035829">
    <property type="protein sequence ID" value="CAL1612035.1"/>
    <property type="molecule type" value="Genomic_DNA"/>
</dbReference>
<evidence type="ECO:0000256" key="1">
    <source>
        <dbReference type="ARBA" id="ARBA00002600"/>
    </source>
</evidence>
<evidence type="ECO:0000256" key="7">
    <source>
        <dbReference type="ARBA" id="ARBA00023002"/>
    </source>
</evidence>
<dbReference type="EC" id="1.3.3.4" evidence="4 11"/>
<gene>
    <name evidence="13" type="ORF">KC01_LOCUS38407</name>
</gene>
<evidence type="ECO:0000256" key="11">
    <source>
        <dbReference type="RuleBase" id="RU367069"/>
    </source>
</evidence>
<evidence type="ECO:0000256" key="3">
    <source>
        <dbReference type="ARBA" id="ARBA00010551"/>
    </source>
</evidence>
<dbReference type="InterPro" id="IPR004572">
    <property type="entry name" value="Protoporphyrinogen_oxidase"/>
</dbReference>
<evidence type="ECO:0000256" key="5">
    <source>
        <dbReference type="ARBA" id="ARBA00022630"/>
    </source>
</evidence>
<keyword evidence="7 11" id="KW-0560">Oxidoreductase</keyword>
<reference evidence="13 14" key="1">
    <citation type="submission" date="2024-04" db="EMBL/GenBank/DDBJ databases">
        <authorList>
            <person name="Waldvogel A.-M."/>
            <person name="Schoenle A."/>
        </authorList>
    </citation>
    <scope>NUCLEOTIDE SEQUENCE [LARGE SCALE GENOMIC DNA]</scope>
</reference>
<organism evidence="13 14">
    <name type="scientific">Knipowitschia caucasica</name>
    <name type="common">Caucasian dwarf goby</name>
    <name type="synonym">Pomatoschistus caucasicus</name>
    <dbReference type="NCBI Taxonomy" id="637954"/>
    <lineage>
        <taxon>Eukaryota</taxon>
        <taxon>Metazoa</taxon>
        <taxon>Chordata</taxon>
        <taxon>Craniata</taxon>
        <taxon>Vertebrata</taxon>
        <taxon>Euteleostomi</taxon>
        <taxon>Actinopterygii</taxon>
        <taxon>Neopterygii</taxon>
        <taxon>Teleostei</taxon>
        <taxon>Neoteleostei</taxon>
        <taxon>Acanthomorphata</taxon>
        <taxon>Gobiaria</taxon>
        <taxon>Gobiiformes</taxon>
        <taxon>Gobioidei</taxon>
        <taxon>Gobiidae</taxon>
        <taxon>Gobiinae</taxon>
        <taxon>Knipowitschia</taxon>
    </lineage>
</organism>
<comment type="pathway">
    <text evidence="2 11">Porphyrin-containing compound metabolism; protoporphyrin-IX biosynthesis; protoporphyrin-IX from protoporphyrinogen-IX: step 1/1.</text>
</comment>
<evidence type="ECO:0000313" key="13">
    <source>
        <dbReference type="EMBL" id="CAL1612035.1"/>
    </source>
</evidence>
<dbReference type="PANTHER" id="PTHR42923">
    <property type="entry name" value="PROTOPORPHYRINOGEN OXIDASE"/>
    <property type="match status" value="1"/>
</dbReference>
<keyword evidence="14" id="KW-1185">Reference proteome</keyword>
<dbReference type="InterPro" id="IPR036188">
    <property type="entry name" value="FAD/NAD-bd_sf"/>
</dbReference>
<dbReference type="Gene3D" id="3.50.50.60">
    <property type="entry name" value="FAD/NAD(P)-binding domain"/>
    <property type="match status" value="1"/>
</dbReference>
<comment type="subcellular location">
    <subcellularLocation>
        <location evidence="11">Mitochondrion inner membrane</location>
    </subcellularLocation>
</comment>
<dbReference type="InterPro" id="IPR002937">
    <property type="entry name" value="Amino_oxidase"/>
</dbReference>
<protein>
    <recommendedName>
        <fullName evidence="4 11">Protoporphyrinogen oxidase</fullName>
        <ecNumber evidence="4 11">1.3.3.4</ecNumber>
    </recommendedName>
</protein>
<evidence type="ECO:0000256" key="2">
    <source>
        <dbReference type="ARBA" id="ARBA00005073"/>
    </source>
</evidence>
<dbReference type="Proteomes" id="UP001497482">
    <property type="component" value="Chromosome 7"/>
</dbReference>
<comment type="function">
    <text evidence="1 11">Catalyzes the 6-electron oxidation of protoporphyrinogen-IX to form protoporphyrin-IX.</text>
</comment>